<dbReference type="AlphaFoldDB" id="A0A9P6HKZ6"/>
<dbReference type="CDD" id="cd00051">
    <property type="entry name" value="EFh"/>
    <property type="match status" value="2"/>
</dbReference>
<dbReference type="EMBL" id="WIUZ02000004">
    <property type="protein sequence ID" value="KAF9788441.1"/>
    <property type="molecule type" value="Genomic_DNA"/>
</dbReference>
<proteinExistence type="predicted"/>
<accession>A0A9P6HKZ6</accession>
<gene>
    <name evidence="5" type="ORF">BJ322DRAFT_1106434</name>
</gene>
<name>A0A9P6HKZ6_9AGAM</name>
<dbReference type="SUPFAM" id="SSF47473">
    <property type="entry name" value="EF-hand"/>
    <property type="match status" value="1"/>
</dbReference>
<dbReference type="FunFam" id="1.10.238.10:FF:000100">
    <property type="entry name" value="Calmodulin 1"/>
    <property type="match status" value="1"/>
</dbReference>
<feature type="domain" description="EF-hand" evidence="4">
    <location>
        <begin position="97"/>
        <end position="132"/>
    </location>
</feature>
<dbReference type="InterPro" id="IPR002048">
    <property type="entry name" value="EF_hand_dom"/>
</dbReference>
<dbReference type="PANTHER" id="PTHR23048:SF0">
    <property type="entry name" value="CALMODULIN LIKE 3"/>
    <property type="match status" value="1"/>
</dbReference>
<dbReference type="PANTHER" id="PTHR23048">
    <property type="entry name" value="MYOSIN LIGHT CHAIN 1, 3"/>
    <property type="match status" value="1"/>
</dbReference>
<feature type="domain" description="EF-hand" evidence="4">
    <location>
        <begin position="2"/>
        <end position="23"/>
    </location>
</feature>
<evidence type="ECO:0000313" key="6">
    <source>
        <dbReference type="Proteomes" id="UP000736335"/>
    </source>
</evidence>
<evidence type="ECO:0000256" key="1">
    <source>
        <dbReference type="ARBA" id="ARBA00022723"/>
    </source>
</evidence>
<sequence>MTDGNGKITTGDLGNIMRSLGQNPTEDELQDMLKELDVDGNSTIDFQEFLTVMARRMVETFSEEDLRVAFRLLDKDGNGTVSAEELKSAMSTLDENLTNADIDAMISEADVDGDGQVNYEEFVKVVPLDWFRPTPASY</sequence>
<dbReference type="OrthoDB" id="26525at2759"/>
<evidence type="ECO:0000256" key="3">
    <source>
        <dbReference type="ARBA" id="ARBA00022837"/>
    </source>
</evidence>
<reference evidence="5" key="1">
    <citation type="journal article" date="2020" name="Nat. Commun.">
        <title>Large-scale genome sequencing of mycorrhizal fungi provides insights into the early evolution of symbiotic traits.</title>
        <authorList>
            <person name="Miyauchi S."/>
            <person name="Kiss E."/>
            <person name="Kuo A."/>
            <person name="Drula E."/>
            <person name="Kohler A."/>
            <person name="Sanchez-Garcia M."/>
            <person name="Morin E."/>
            <person name="Andreopoulos B."/>
            <person name="Barry K.W."/>
            <person name="Bonito G."/>
            <person name="Buee M."/>
            <person name="Carver A."/>
            <person name="Chen C."/>
            <person name="Cichocki N."/>
            <person name="Clum A."/>
            <person name="Culley D."/>
            <person name="Crous P.W."/>
            <person name="Fauchery L."/>
            <person name="Girlanda M."/>
            <person name="Hayes R.D."/>
            <person name="Keri Z."/>
            <person name="LaButti K."/>
            <person name="Lipzen A."/>
            <person name="Lombard V."/>
            <person name="Magnuson J."/>
            <person name="Maillard F."/>
            <person name="Murat C."/>
            <person name="Nolan M."/>
            <person name="Ohm R.A."/>
            <person name="Pangilinan J."/>
            <person name="Pereira M.F."/>
            <person name="Perotto S."/>
            <person name="Peter M."/>
            <person name="Pfister S."/>
            <person name="Riley R."/>
            <person name="Sitrit Y."/>
            <person name="Stielow J.B."/>
            <person name="Szollosi G."/>
            <person name="Zifcakova L."/>
            <person name="Stursova M."/>
            <person name="Spatafora J.W."/>
            <person name="Tedersoo L."/>
            <person name="Vaario L.M."/>
            <person name="Yamada A."/>
            <person name="Yan M."/>
            <person name="Wang P."/>
            <person name="Xu J."/>
            <person name="Bruns T."/>
            <person name="Baldrian P."/>
            <person name="Vilgalys R."/>
            <person name="Dunand C."/>
            <person name="Henrissat B."/>
            <person name="Grigoriev I.V."/>
            <person name="Hibbett D."/>
            <person name="Nagy L.G."/>
            <person name="Martin F.M."/>
        </authorList>
    </citation>
    <scope>NUCLEOTIDE SEQUENCE</scope>
    <source>
        <strain evidence="5">UH-Tt-Lm1</strain>
    </source>
</reference>
<keyword evidence="1" id="KW-0479">Metal-binding</keyword>
<dbReference type="Pfam" id="PF13499">
    <property type="entry name" value="EF-hand_7"/>
    <property type="match status" value="2"/>
</dbReference>
<keyword evidence="3" id="KW-0106">Calcium</keyword>
<dbReference type="Proteomes" id="UP000736335">
    <property type="component" value="Unassembled WGS sequence"/>
</dbReference>
<feature type="domain" description="EF-hand" evidence="4">
    <location>
        <begin position="24"/>
        <end position="59"/>
    </location>
</feature>
<keyword evidence="2" id="KW-0677">Repeat</keyword>
<comment type="caution">
    <text evidence="5">The sequence shown here is derived from an EMBL/GenBank/DDBJ whole genome shotgun (WGS) entry which is preliminary data.</text>
</comment>
<dbReference type="PROSITE" id="PS50222">
    <property type="entry name" value="EF_HAND_2"/>
    <property type="match status" value="4"/>
</dbReference>
<feature type="domain" description="EF-hand" evidence="4">
    <location>
        <begin position="61"/>
        <end position="96"/>
    </location>
</feature>
<protein>
    <submittedName>
        <fullName evidence="5">Calmodulin</fullName>
    </submittedName>
</protein>
<dbReference type="InterPro" id="IPR001751">
    <property type="entry name" value="S100/CaBP7/8-like_CS"/>
</dbReference>
<dbReference type="InterPro" id="IPR011992">
    <property type="entry name" value="EF-hand-dom_pair"/>
</dbReference>
<dbReference type="PROSITE" id="PS00303">
    <property type="entry name" value="S100_CABP"/>
    <property type="match status" value="1"/>
</dbReference>
<dbReference type="GO" id="GO:0016460">
    <property type="term" value="C:myosin II complex"/>
    <property type="evidence" value="ECO:0007669"/>
    <property type="project" value="TreeGrafter"/>
</dbReference>
<keyword evidence="6" id="KW-1185">Reference proteome</keyword>
<evidence type="ECO:0000313" key="5">
    <source>
        <dbReference type="EMBL" id="KAF9788441.1"/>
    </source>
</evidence>
<reference evidence="5" key="2">
    <citation type="submission" date="2020-11" db="EMBL/GenBank/DDBJ databases">
        <authorList>
            <consortium name="DOE Joint Genome Institute"/>
            <person name="Kuo A."/>
            <person name="Miyauchi S."/>
            <person name="Kiss E."/>
            <person name="Drula E."/>
            <person name="Kohler A."/>
            <person name="Sanchez-Garcia M."/>
            <person name="Andreopoulos B."/>
            <person name="Barry K.W."/>
            <person name="Bonito G."/>
            <person name="Buee M."/>
            <person name="Carver A."/>
            <person name="Chen C."/>
            <person name="Cichocki N."/>
            <person name="Clum A."/>
            <person name="Culley D."/>
            <person name="Crous P.W."/>
            <person name="Fauchery L."/>
            <person name="Girlanda M."/>
            <person name="Hayes R."/>
            <person name="Keri Z."/>
            <person name="Labutti K."/>
            <person name="Lipzen A."/>
            <person name="Lombard V."/>
            <person name="Magnuson J."/>
            <person name="Maillard F."/>
            <person name="Morin E."/>
            <person name="Murat C."/>
            <person name="Nolan M."/>
            <person name="Ohm R."/>
            <person name="Pangilinan J."/>
            <person name="Pereira M."/>
            <person name="Perotto S."/>
            <person name="Peter M."/>
            <person name="Riley R."/>
            <person name="Sitrit Y."/>
            <person name="Stielow B."/>
            <person name="Szollosi G."/>
            <person name="Zifcakova L."/>
            <person name="Stursova M."/>
            <person name="Spatafora J.W."/>
            <person name="Tedersoo L."/>
            <person name="Vaario L.-M."/>
            <person name="Yamada A."/>
            <person name="Yan M."/>
            <person name="Wang P."/>
            <person name="Xu J."/>
            <person name="Bruns T."/>
            <person name="Baldrian P."/>
            <person name="Vilgalys R."/>
            <person name="Henrissat B."/>
            <person name="Grigoriev I.V."/>
            <person name="Hibbett D."/>
            <person name="Nagy L.G."/>
            <person name="Martin F.M."/>
        </authorList>
    </citation>
    <scope>NUCLEOTIDE SEQUENCE</scope>
    <source>
        <strain evidence="5">UH-Tt-Lm1</strain>
    </source>
</reference>
<dbReference type="InterPro" id="IPR050230">
    <property type="entry name" value="CALM/Myosin/TropC-like"/>
</dbReference>
<organism evidence="5 6">
    <name type="scientific">Thelephora terrestris</name>
    <dbReference type="NCBI Taxonomy" id="56493"/>
    <lineage>
        <taxon>Eukaryota</taxon>
        <taxon>Fungi</taxon>
        <taxon>Dikarya</taxon>
        <taxon>Basidiomycota</taxon>
        <taxon>Agaricomycotina</taxon>
        <taxon>Agaricomycetes</taxon>
        <taxon>Thelephorales</taxon>
        <taxon>Thelephoraceae</taxon>
        <taxon>Thelephora</taxon>
    </lineage>
</organism>
<dbReference type="InterPro" id="IPR018247">
    <property type="entry name" value="EF_Hand_1_Ca_BS"/>
</dbReference>
<dbReference type="SMART" id="SM00054">
    <property type="entry name" value="EFh"/>
    <property type="match status" value="3"/>
</dbReference>
<dbReference type="GO" id="GO:0005509">
    <property type="term" value="F:calcium ion binding"/>
    <property type="evidence" value="ECO:0007669"/>
    <property type="project" value="InterPro"/>
</dbReference>
<dbReference type="Gene3D" id="1.10.238.10">
    <property type="entry name" value="EF-hand"/>
    <property type="match status" value="2"/>
</dbReference>
<evidence type="ECO:0000256" key="2">
    <source>
        <dbReference type="ARBA" id="ARBA00022737"/>
    </source>
</evidence>
<dbReference type="FunFam" id="1.10.238.10:FF:000181">
    <property type="entry name" value="CALML5 isoform 1"/>
    <property type="match status" value="1"/>
</dbReference>
<dbReference type="PROSITE" id="PS00018">
    <property type="entry name" value="EF_HAND_1"/>
    <property type="match status" value="2"/>
</dbReference>
<evidence type="ECO:0000259" key="4">
    <source>
        <dbReference type="PROSITE" id="PS50222"/>
    </source>
</evidence>